<feature type="domain" description="Alanine racemase N-terminal" evidence="5">
    <location>
        <begin position="27"/>
        <end position="224"/>
    </location>
</feature>
<dbReference type="PANTHER" id="PTHR10146">
    <property type="entry name" value="PROLINE SYNTHETASE CO-TRANSCRIBED BACTERIAL HOMOLOG PROTEIN"/>
    <property type="match status" value="1"/>
</dbReference>
<comment type="cofactor">
    <cofactor evidence="3">
        <name>pyridoxal 5'-phosphate</name>
        <dbReference type="ChEBI" id="CHEBI:597326"/>
    </cofactor>
</comment>
<dbReference type="FunFam" id="3.20.20.10:FF:000018">
    <property type="entry name" value="Pyridoxal phosphate homeostasis protein"/>
    <property type="match status" value="1"/>
</dbReference>
<dbReference type="SUPFAM" id="SSF51419">
    <property type="entry name" value="PLP-binding barrel"/>
    <property type="match status" value="1"/>
</dbReference>
<evidence type="ECO:0000256" key="3">
    <source>
        <dbReference type="PIRSR" id="PIRSR004848-1"/>
    </source>
</evidence>
<dbReference type="EMBL" id="FR872655">
    <property type="protein sequence ID" value="CCB91731.1"/>
    <property type="molecule type" value="Genomic_DNA"/>
</dbReference>
<dbReference type="Gene3D" id="3.20.20.10">
    <property type="entry name" value="Alanine racemase"/>
    <property type="match status" value="1"/>
</dbReference>
<dbReference type="PANTHER" id="PTHR10146:SF14">
    <property type="entry name" value="PYRIDOXAL PHOSPHATE HOMEOSTASIS PROTEIN"/>
    <property type="match status" value="1"/>
</dbReference>
<proteinExistence type="inferred from homology"/>
<organism evidence="6">
    <name type="scientific">Waddlia chondrophila 2032/99</name>
    <dbReference type="NCBI Taxonomy" id="765953"/>
    <lineage>
        <taxon>Bacteria</taxon>
        <taxon>Pseudomonadati</taxon>
        <taxon>Chlamydiota</taxon>
        <taxon>Chlamydiia</taxon>
        <taxon>Parachlamydiales</taxon>
        <taxon>Waddliaceae</taxon>
        <taxon>Waddlia</taxon>
    </lineage>
</organism>
<evidence type="ECO:0000256" key="1">
    <source>
        <dbReference type="ARBA" id="ARBA00022898"/>
    </source>
</evidence>
<reference evidence="6" key="1">
    <citation type="submission" date="2011-05" db="EMBL/GenBank/DDBJ databases">
        <title>Unity in variety -- the pan-genome of the Chlamydiae.</title>
        <authorList>
            <person name="Collingro A."/>
            <person name="Tischler P."/>
            <person name="Weinmaier T."/>
            <person name="Penz T."/>
            <person name="Heinz E."/>
            <person name="Brunham R.C."/>
            <person name="Read T.D."/>
            <person name="Bavoil P.M."/>
            <person name="Sachse K."/>
            <person name="Kahane S."/>
            <person name="Friedman M.G."/>
            <person name="Rattei T."/>
            <person name="Myers G.S.A."/>
            <person name="Horn M."/>
        </authorList>
    </citation>
    <scope>NUCLEOTIDE SEQUENCE</scope>
    <source>
        <strain evidence="6">2032/99</strain>
    </source>
</reference>
<comment type="function">
    <text evidence="2">Pyridoxal 5'-phosphate (PLP)-binding protein, which is involved in PLP homeostasis.</text>
</comment>
<evidence type="ECO:0000256" key="2">
    <source>
        <dbReference type="HAMAP-Rule" id="MF_02087"/>
    </source>
</evidence>
<keyword evidence="1 2" id="KW-0663">Pyridoxal phosphate</keyword>
<dbReference type="PIRSF" id="PIRSF004848">
    <property type="entry name" value="YBL036c_PLPDEIII"/>
    <property type="match status" value="1"/>
</dbReference>
<evidence type="ECO:0000256" key="4">
    <source>
        <dbReference type="RuleBase" id="RU004514"/>
    </source>
</evidence>
<dbReference type="HAMAP" id="MF_02087">
    <property type="entry name" value="PLP_homeostasis"/>
    <property type="match status" value="1"/>
</dbReference>
<feature type="modified residue" description="N6-(pyridoxal phosphate)lysine" evidence="2 3">
    <location>
        <position position="35"/>
    </location>
</feature>
<dbReference type="CDD" id="cd00635">
    <property type="entry name" value="PLPDE_III_YBL036c_like"/>
    <property type="match status" value="1"/>
</dbReference>
<dbReference type="Pfam" id="PF01168">
    <property type="entry name" value="Ala_racemase_N"/>
    <property type="match status" value="1"/>
</dbReference>
<dbReference type="InterPro" id="IPR029066">
    <property type="entry name" value="PLP-binding_barrel"/>
</dbReference>
<evidence type="ECO:0000313" key="6">
    <source>
        <dbReference type="EMBL" id="CCB91731.1"/>
    </source>
</evidence>
<dbReference type="NCBIfam" id="TIGR00044">
    <property type="entry name" value="YggS family pyridoxal phosphate-dependent enzyme"/>
    <property type="match status" value="1"/>
</dbReference>
<gene>
    <name evidence="6" type="primary">ylmE</name>
    <name evidence="6" type="ORF">WCH_BX12520</name>
</gene>
<dbReference type="InterPro" id="IPR011078">
    <property type="entry name" value="PyrdxlP_homeostasis"/>
</dbReference>
<accession>F8LE17</accession>
<comment type="similarity">
    <text evidence="2 4">Belongs to the pyridoxal phosphate-binding protein YggS/PROSC family.</text>
</comment>
<name>F8LE17_9BACT</name>
<dbReference type="InterPro" id="IPR001608">
    <property type="entry name" value="Ala_racemase_N"/>
</dbReference>
<sequence length="225" mass="24930">MNVIDNYRALISDIGDTVRKAGRDPSEVNLVAVTKGFSLEHVLPAYEAGARGFGENRVQEALPKIEKAPKDIEWHLIGTLQKNKVRKVIGKFSLIHSVDSLELAQKISETSLVCNTVTSVLLQANTSGEQSKHGLQSEEWIANWDSLLELEGIDLQGLMTIAPFVDDEKVIRGCFRALRQLRDRLQAMAGNKCTLKHLSMGMSHDYHLAIDEGATQLRIGSAIFH</sequence>
<protein>
    <recommendedName>
        <fullName evidence="2">Pyridoxal phosphate homeostasis protein</fullName>
        <shortName evidence="2">PLP homeostasis protein</shortName>
    </recommendedName>
</protein>
<evidence type="ECO:0000259" key="5">
    <source>
        <dbReference type="Pfam" id="PF01168"/>
    </source>
</evidence>
<dbReference type="AlphaFoldDB" id="F8LE17"/>
<dbReference type="GO" id="GO:0030170">
    <property type="term" value="F:pyridoxal phosphate binding"/>
    <property type="evidence" value="ECO:0007669"/>
    <property type="project" value="UniProtKB-UniRule"/>
</dbReference>